<comment type="similarity">
    <text evidence="3">Belongs to the purine/pyrimidine phosphoribosyltransferase family. PyrE subfamily.</text>
</comment>
<proteinExistence type="inferred from homology"/>
<dbReference type="FunFam" id="3.40.50.2020:FF:000008">
    <property type="entry name" value="Orotate phosphoribosyltransferase"/>
    <property type="match status" value="1"/>
</dbReference>
<gene>
    <name evidence="10" type="primary">URA5</name>
    <name evidence="10" type="ORF">MVES_000023</name>
</gene>
<organism evidence="10 11">
    <name type="scientific">Malassezia vespertilionis</name>
    <dbReference type="NCBI Taxonomy" id="2020962"/>
    <lineage>
        <taxon>Eukaryota</taxon>
        <taxon>Fungi</taxon>
        <taxon>Dikarya</taxon>
        <taxon>Basidiomycota</taxon>
        <taxon>Ustilaginomycotina</taxon>
        <taxon>Malasseziomycetes</taxon>
        <taxon>Malasseziales</taxon>
        <taxon>Malasseziaceae</taxon>
        <taxon>Malassezia</taxon>
    </lineage>
</organism>
<evidence type="ECO:0000259" key="9">
    <source>
        <dbReference type="Pfam" id="PF00156"/>
    </source>
</evidence>
<dbReference type="AlphaFoldDB" id="A0A2N1JGN8"/>
<keyword evidence="11" id="KW-1185">Reference proteome</keyword>
<accession>A0A2N1JGN8</accession>
<dbReference type="GO" id="GO:0044205">
    <property type="term" value="P:'de novo' UMP biosynthetic process"/>
    <property type="evidence" value="ECO:0007669"/>
    <property type="project" value="UniProtKB-UniPathway"/>
</dbReference>
<evidence type="ECO:0000256" key="2">
    <source>
        <dbReference type="ARBA" id="ARBA00004889"/>
    </source>
</evidence>
<dbReference type="InterPro" id="IPR029057">
    <property type="entry name" value="PRTase-like"/>
</dbReference>
<dbReference type="GO" id="GO:0006207">
    <property type="term" value="P:'de novo' pyrimidine nucleobase biosynthetic process"/>
    <property type="evidence" value="ECO:0007669"/>
    <property type="project" value="TreeGrafter"/>
</dbReference>
<keyword evidence="7" id="KW-0808">Transferase</keyword>
<dbReference type="InterPro" id="IPR000836">
    <property type="entry name" value="PRTase_dom"/>
</dbReference>
<dbReference type="EMBL" id="KZ454987">
    <property type="protein sequence ID" value="PKI85710.1"/>
    <property type="molecule type" value="Genomic_DNA"/>
</dbReference>
<dbReference type="Pfam" id="PF00156">
    <property type="entry name" value="Pribosyltran"/>
    <property type="match status" value="1"/>
</dbReference>
<keyword evidence="6" id="KW-0328">Glycosyltransferase</keyword>
<dbReference type="GO" id="GO:0004588">
    <property type="term" value="F:orotate phosphoribosyltransferase activity"/>
    <property type="evidence" value="ECO:0007669"/>
    <property type="project" value="UniProtKB-EC"/>
</dbReference>
<evidence type="ECO:0000256" key="7">
    <source>
        <dbReference type="ARBA" id="ARBA00022679"/>
    </source>
</evidence>
<dbReference type="STRING" id="2020962.A0A2N1JGN8"/>
<dbReference type="InterPro" id="IPR004467">
    <property type="entry name" value="Or_phspho_trans_dom"/>
</dbReference>
<comment type="pathway">
    <text evidence="2">Pyrimidine metabolism; UMP biosynthesis via de novo pathway; UMP from orotate: step 1/2.</text>
</comment>
<dbReference type="SUPFAM" id="SSF53271">
    <property type="entry name" value="PRTase-like"/>
    <property type="match status" value="1"/>
</dbReference>
<dbReference type="Gene3D" id="3.40.50.2020">
    <property type="match status" value="1"/>
</dbReference>
<dbReference type="OrthoDB" id="5553476at2759"/>
<evidence type="ECO:0000256" key="6">
    <source>
        <dbReference type="ARBA" id="ARBA00022676"/>
    </source>
</evidence>
<name>A0A2N1JGN8_9BASI</name>
<reference evidence="10 11" key="1">
    <citation type="submission" date="2017-10" db="EMBL/GenBank/DDBJ databases">
        <title>A novel species of cold-tolerant Malassezia isolated from bats.</title>
        <authorList>
            <person name="Lorch J.M."/>
            <person name="Palmer J.M."/>
            <person name="Vanderwolf K.J."/>
            <person name="Schmidt K.Z."/>
            <person name="Verant M.L."/>
            <person name="Weller T.J."/>
            <person name="Blehert D.S."/>
        </authorList>
    </citation>
    <scope>NUCLEOTIDE SEQUENCE [LARGE SCALE GENOMIC DNA]</scope>
    <source>
        <strain evidence="10 11">NWHC:44797-103</strain>
    </source>
</reference>
<feature type="domain" description="Phosphoribosyltransferase" evidence="9">
    <location>
        <begin position="55"/>
        <end position="171"/>
    </location>
</feature>
<comment type="function">
    <text evidence="1">Catalyzes the transfer of a ribosyl phosphate group from 5-phosphoribose 1-diphosphate to orotate, leading to the formation of orotidine monophosphate (OMP).</text>
</comment>
<comment type="subunit">
    <text evidence="4">Homodimer.</text>
</comment>
<dbReference type="PANTHER" id="PTHR46683">
    <property type="entry name" value="OROTATE PHOSPHORIBOSYLTRANSFERASE 1-RELATED"/>
    <property type="match status" value="1"/>
</dbReference>
<protein>
    <recommendedName>
        <fullName evidence="5">orotate phosphoribosyltransferase</fullName>
        <ecNumber evidence="5">2.4.2.10</ecNumber>
    </recommendedName>
</protein>
<dbReference type="EC" id="2.4.2.10" evidence="5"/>
<dbReference type="GO" id="GO:0005737">
    <property type="term" value="C:cytoplasm"/>
    <property type="evidence" value="ECO:0007669"/>
    <property type="project" value="TreeGrafter"/>
</dbReference>
<dbReference type="Proteomes" id="UP000232875">
    <property type="component" value="Unassembled WGS sequence"/>
</dbReference>
<dbReference type="UniPathway" id="UPA00070">
    <property type="reaction ID" value="UER00119"/>
</dbReference>
<dbReference type="InterPro" id="IPR023031">
    <property type="entry name" value="OPRT"/>
</dbReference>
<evidence type="ECO:0000256" key="4">
    <source>
        <dbReference type="ARBA" id="ARBA00011738"/>
    </source>
</evidence>
<keyword evidence="8" id="KW-0665">Pyrimidine biosynthesis</keyword>
<evidence type="ECO:0000256" key="5">
    <source>
        <dbReference type="ARBA" id="ARBA00011971"/>
    </source>
</evidence>
<evidence type="ECO:0000313" key="10">
    <source>
        <dbReference type="EMBL" id="PKI85710.1"/>
    </source>
</evidence>
<evidence type="ECO:0000256" key="1">
    <source>
        <dbReference type="ARBA" id="ARBA00003769"/>
    </source>
</evidence>
<dbReference type="PANTHER" id="PTHR46683:SF1">
    <property type="entry name" value="OROTATE PHOSPHORIBOSYLTRANSFERASE 1-RELATED"/>
    <property type="match status" value="1"/>
</dbReference>
<sequence length="227" mass="24897">MASSAALAPYQAEYIELALKWDIIRFGGPYTLKSGRQSPYFFNAGLFDTGLKLQKMAECYADCIVESGIEFDMMFGPAYKGIPLVAATAMALAKNHGKDVPFCFNRKEAKTHGEGGNLVGAPLRGRVLVIDDVITAGTAINEAVVIINSQHNARLTAVVIALDRQERASEESNESAIMQVEQRLGVKVYSVVTLSQIIEHMKHTRGEETKDDIEGMLAYREKYGCIS</sequence>
<dbReference type="GO" id="GO:0046132">
    <property type="term" value="P:pyrimidine ribonucleoside biosynthetic process"/>
    <property type="evidence" value="ECO:0007669"/>
    <property type="project" value="TreeGrafter"/>
</dbReference>
<evidence type="ECO:0000256" key="8">
    <source>
        <dbReference type="ARBA" id="ARBA00022975"/>
    </source>
</evidence>
<evidence type="ECO:0000256" key="3">
    <source>
        <dbReference type="ARBA" id="ARBA00006340"/>
    </source>
</evidence>
<dbReference type="HAMAP" id="MF_01208">
    <property type="entry name" value="PyrE"/>
    <property type="match status" value="1"/>
</dbReference>
<evidence type="ECO:0000313" key="11">
    <source>
        <dbReference type="Proteomes" id="UP000232875"/>
    </source>
</evidence>
<dbReference type="CDD" id="cd06223">
    <property type="entry name" value="PRTases_typeI"/>
    <property type="match status" value="1"/>
</dbReference>
<dbReference type="NCBIfam" id="TIGR00336">
    <property type="entry name" value="pyrE"/>
    <property type="match status" value="1"/>
</dbReference>